<dbReference type="GO" id="GO:0008270">
    <property type="term" value="F:zinc ion binding"/>
    <property type="evidence" value="ECO:0007669"/>
    <property type="project" value="InterPro"/>
</dbReference>
<dbReference type="CDD" id="cd00085">
    <property type="entry name" value="HNHc"/>
    <property type="match status" value="1"/>
</dbReference>
<dbReference type="InterPro" id="IPR002711">
    <property type="entry name" value="HNH"/>
</dbReference>
<organism evidence="3 4">
    <name type="scientific">Virgibacillus halodenitrificans</name>
    <name type="common">Bacillus halodenitrificans</name>
    <dbReference type="NCBI Taxonomy" id="1482"/>
    <lineage>
        <taxon>Bacteria</taxon>
        <taxon>Bacillati</taxon>
        <taxon>Bacillota</taxon>
        <taxon>Bacilli</taxon>
        <taxon>Bacillales</taxon>
        <taxon>Bacillaceae</taxon>
        <taxon>Virgibacillus</taxon>
    </lineage>
</organism>
<keyword evidence="3" id="KW-0255">Endonuclease</keyword>
<dbReference type="EMBL" id="CP017962">
    <property type="protein sequence ID" value="APC48288.1"/>
    <property type="molecule type" value="Genomic_DNA"/>
</dbReference>
<dbReference type="GO" id="GO:0004519">
    <property type="term" value="F:endonuclease activity"/>
    <property type="evidence" value="ECO:0007669"/>
    <property type="project" value="UniProtKB-KW"/>
</dbReference>
<dbReference type="GO" id="GO:0003676">
    <property type="term" value="F:nucleic acid binding"/>
    <property type="evidence" value="ECO:0007669"/>
    <property type="project" value="InterPro"/>
</dbReference>
<evidence type="ECO:0000313" key="4">
    <source>
        <dbReference type="Proteomes" id="UP000182945"/>
    </source>
</evidence>
<proteinExistence type="predicted"/>
<reference evidence="3 4" key="1">
    <citation type="submission" date="2016-11" db="EMBL/GenBank/DDBJ databases">
        <title>Complete genome sequencing of Virgibacillus halodenitrificans PDB-F2.</title>
        <authorList>
            <person name="Sun Z."/>
            <person name="Zhou Y."/>
            <person name="Li H."/>
        </authorList>
    </citation>
    <scope>NUCLEOTIDE SEQUENCE [LARGE SCALE GENOMIC DNA]</scope>
    <source>
        <strain evidence="3 4">PDB-F2</strain>
    </source>
</reference>
<dbReference type="AlphaFoldDB" id="A0AAC9J0A1"/>
<dbReference type="Proteomes" id="UP000182945">
    <property type="component" value="Chromosome"/>
</dbReference>
<evidence type="ECO:0000256" key="1">
    <source>
        <dbReference type="SAM" id="MobiDB-lite"/>
    </source>
</evidence>
<sequence length="113" mass="13767">MPEYKTKDQQKNFYNSPQWKGPNGKRWDILERDNYECVWCKEEGFVTVLGGLDRHGNEVILEVDHIKELEVSPELALEDDNLRTLCKDCHNKRHKRFNYKARKKEKKWDDEWW</sequence>
<evidence type="ECO:0000313" key="3">
    <source>
        <dbReference type="EMBL" id="APC48288.1"/>
    </source>
</evidence>
<protein>
    <submittedName>
        <fullName evidence="3">HNH endonuclease</fullName>
    </submittedName>
</protein>
<feature type="domain" description="HNH" evidence="2">
    <location>
        <begin position="54"/>
        <end position="96"/>
    </location>
</feature>
<gene>
    <name evidence="3" type="ORF">BME96_08950</name>
</gene>
<accession>A0AAC9J0A1</accession>
<name>A0AAC9J0A1_VIRHA</name>
<keyword evidence="3" id="KW-0378">Hydrolase</keyword>
<feature type="compositionally biased region" description="Basic and acidic residues" evidence="1">
    <location>
        <begin position="1"/>
        <end position="10"/>
    </location>
</feature>
<keyword evidence="3" id="KW-0540">Nuclease</keyword>
<feature type="region of interest" description="Disordered" evidence="1">
    <location>
        <begin position="1"/>
        <end position="23"/>
    </location>
</feature>
<dbReference type="KEGG" id="vhl:BME96_08950"/>
<evidence type="ECO:0000259" key="2">
    <source>
        <dbReference type="Pfam" id="PF01844"/>
    </source>
</evidence>
<dbReference type="Gene3D" id="1.10.30.50">
    <property type="match status" value="1"/>
</dbReference>
<dbReference type="RefSeq" id="WP_071648912.1">
    <property type="nucleotide sequence ID" value="NZ_CP017962.1"/>
</dbReference>
<dbReference type="Pfam" id="PF01844">
    <property type="entry name" value="HNH"/>
    <property type="match status" value="1"/>
</dbReference>
<dbReference type="InterPro" id="IPR003615">
    <property type="entry name" value="HNH_nuc"/>
</dbReference>
<dbReference type="GeneID" id="71514519"/>